<dbReference type="InterPro" id="IPR001647">
    <property type="entry name" value="HTH_TetR"/>
</dbReference>
<dbReference type="InterPro" id="IPR009057">
    <property type="entry name" value="Homeodomain-like_sf"/>
</dbReference>
<feature type="domain" description="HTH tetR-type" evidence="3">
    <location>
        <begin position="8"/>
        <end position="68"/>
    </location>
</feature>
<dbReference type="GO" id="GO:0003677">
    <property type="term" value="F:DNA binding"/>
    <property type="evidence" value="ECO:0007669"/>
    <property type="project" value="UniProtKB-UniRule"/>
</dbReference>
<dbReference type="AlphaFoldDB" id="A0A1H9XTH0"/>
<gene>
    <name evidence="4" type="ORF">SAMN05216195_11741</name>
</gene>
<dbReference type="EMBL" id="FOFT01000017">
    <property type="protein sequence ID" value="SES49017.1"/>
    <property type="molecule type" value="Genomic_DNA"/>
</dbReference>
<name>A0A1H9XTH0_9PSEU</name>
<keyword evidence="5" id="KW-1185">Reference proteome</keyword>
<dbReference type="InterPro" id="IPR036271">
    <property type="entry name" value="Tet_transcr_reg_TetR-rel_C_sf"/>
</dbReference>
<keyword evidence="1 2" id="KW-0238">DNA-binding</keyword>
<dbReference type="PROSITE" id="PS50977">
    <property type="entry name" value="HTH_TETR_2"/>
    <property type="match status" value="1"/>
</dbReference>
<dbReference type="Proteomes" id="UP000199028">
    <property type="component" value="Unassembled WGS sequence"/>
</dbReference>
<proteinExistence type="predicted"/>
<dbReference type="Gene3D" id="1.10.10.60">
    <property type="entry name" value="Homeodomain-like"/>
    <property type="match status" value="1"/>
</dbReference>
<protein>
    <submittedName>
        <fullName evidence="4">Transcriptional regulator, TetR family</fullName>
    </submittedName>
</protein>
<dbReference type="SUPFAM" id="SSF48498">
    <property type="entry name" value="Tetracyclin repressor-like, C-terminal domain"/>
    <property type="match status" value="1"/>
</dbReference>
<organism evidence="4 5">
    <name type="scientific">Lentzea flaviverrucosa</name>
    <dbReference type="NCBI Taxonomy" id="200379"/>
    <lineage>
        <taxon>Bacteria</taxon>
        <taxon>Bacillati</taxon>
        <taxon>Actinomycetota</taxon>
        <taxon>Actinomycetes</taxon>
        <taxon>Pseudonocardiales</taxon>
        <taxon>Pseudonocardiaceae</taxon>
        <taxon>Lentzea</taxon>
    </lineage>
</organism>
<reference evidence="5" key="1">
    <citation type="submission" date="2016-10" db="EMBL/GenBank/DDBJ databases">
        <authorList>
            <person name="Varghese N."/>
            <person name="Submissions S."/>
        </authorList>
    </citation>
    <scope>NUCLEOTIDE SEQUENCE [LARGE SCALE GENOMIC DNA]</scope>
    <source>
        <strain evidence="5">CGMCC 4.578</strain>
    </source>
</reference>
<evidence type="ECO:0000313" key="4">
    <source>
        <dbReference type="EMBL" id="SES49017.1"/>
    </source>
</evidence>
<evidence type="ECO:0000259" key="3">
    <source>
        <dbReference type="PROSITE" id="PS50977"/>
    </source>
</evidence>
<evidence type="ECO:0000256" key="1">
    <source>
        <dbReference type="ARBA" id="ARBA00023125"/>
    </source>
</evidence>
<dbReference type="Gene3D" id="1.10.357.10">
    <property type="entry name" value="Tetracycline Repressor, domain 2"/>
    <property type="match status" value="1"/>
</dbReference>
<accession>A0A1H9XTH0</accession>
<dbReference type="SUPFAM" id="SSF46689">
    <property type="entry name" value="Homeodomain-like"/>
    <property type="match status" value="1"/>
</dbReference>
<evidence type="ECO:0000313" key="5">
    <source>
        <dbReference type="Proteomes" id="UP000199028"/>
    </source>
</evidence>
<feature type="DNA-binding region" description="H-T-H motif" evidence="2">
    <location>
        <begin position="31"/>
        <end position="50"/>
    </location>
</feature>
<evidence type="ECO:0000256" key="2">
    <source>
        <dbReference type="PROSITE-ProRule" id="PRU00335"/>
    </source>
</evidence>
<sequence length="223" mass="24356">MPRGRRPMLTRESIVTAAVTVAARAQPEGLTGANVGEELGVDRSTLWRYFVNHQELLLAVGDRLLQTAVNRVAAGLSPQERVRTLALHLVDVFVAHPYIATNASCITRGPGEFAVIELILGSLEETGLRGEAVARHQRMLTDALLAYAGMRAAYAILPARVRIFEERSWPGVRVAISPRRFPRIASNLPALDTDDHEQVFTTLLDALWASVSAATTLEPSGQR</sequence>